<protein>
    <submittedName>
        <fullName evidence="2">Uncharacterized protein</fullName>
    </submittedName>
</protein>
<feature type="compositionally biased region" description="Basic and acidic residues" evidence="1">
    <location>
        <begin position="235"/>
        <end position="253"/>
    </location>
</feature>
<dbReference type="EMBL" id="AMKT01000010">
    <property type="protein sequence ID" value="OXG29097.1"/>
    <property type="molecule type" value="Genomic_DNA"/>
</dbReference>
<gene>
    <name evidence="2" type="ORF">C361_00753</name>
</gene>
<reference evidence="2 3" key="1">
    <citation type="submission" date="2017-06" db="EMBL/GenBank/DDBJ databases">
        <title>Global population genomics of the pathogenic fungus Cryptococcus neoformans var. grubii.</title>
        <authorList>
            <person name="Cuomo C."/>
            <person name="Litvintseva A."/>
            <person name="Chen Y."/>
            <person name="Young S."/>
            <person name="Zeng Q."/>
            <person name="Chapman S."/>
            <person name="Gujja S."/>
            <person name="Saif S."/>
            <person name="Birren B."/>
        </authorList>
    </citation>
    <scope>NUCLEOTIDE SEQUENCE [LARGE SCALE GENOMIC DNA]</scope>
    <source>
        <strain evidence="2 3">Tu259-1</strain>
    </source>
</reference>
<organism evidence="2 3">
    <name type="scientific">Cryptococcus neoformans Tu259-1</name>
    <dbReference type="NCBI Taxonomy" id="1230072"/>
    <lineage>
        <taxon>Eukaryota</taxon>
        <taxon>Fungi</taxon>
        <taxon>Dikarya</taxon>
        <taxon>Basidiomycota</taxon>
        <taxon>Agaricomycotina</taxon>
        <taxon>Tremellomycetes</taxon>
        <taxon>Tremellales</taxon>
        <taxon>Cryptococcaceae</taxon>
        <taxon>Cryptococcus</taxon>
        <taxon>Cryptococcus neoformans species complex</taxon>
    </lineage>
</organism>
<evidence type="ECO:0000313" key="3">
    <source>
        <dbReference type="Proteomes" id="UP000199727"/>
    </source>
</evidence>
<evidence type="ECO:0000313" key="2">
    <source>
        <dbReference type="EMBL" id="OXG29097.1"/>
    </source>
</evidence>
<accession>A0A854QQR2</accession>
<comment type="caution">
    <text evidence="2">The sequence shown here is derived from an EMBL/GenBank/DDBJ whole genome shotgun (WGS) entry which is preliminary data.</text>
</comment>
<sequence length="253" mass="28496">MRLIASSEAQLFNCFIILPDGRACRKYMRQADNACSNIKPHCVFAVYLRVHHPYSPATEQLLFESTQPNFFLPLQRNGPLFSFLRKPEALSFDSNLAQYIRSDLLVTSIGGKSQFTRRGFINDVPDLCTRATVALLHVFAEIHKKGQQVPRVIAVSTMGIGENHKVRPLAWKLLRSPLLDKEGLEHLFQQASTVVSPPTSPSTDLLSTTTINSTPKDSIPEVIILRGPAYVEDDQPPKGRNDQDRREIEKLHH</sequence>
<dbReference type="Proteomes" id="UP000199727">
    <property type="component" value="Unassembled WGS sequence"/>
</dbReference>
<dbReference type="AlphaFoldDB" id="A0A854QQR2"/>
<feature type="region of interest" description="Disordered" evidence="1">
    <location>
        <begin position="230"/>
        <end position="253"/>
    </location>
</feature>
<evidence type="ECO:0000256" key="1">
    <source>
        <dbReference type="SAM" id="MobiDB-lite"/>
    </source>
</evidence>
<name>A0A854QQR2_CRYNE</name>
<proteinExistence type="predicted"/>
<dbReference type="OrthoDB" id="63935at2759"/>